<evidence type="ECO:0000256" key="2">
    <source>
        <dbReference type="SAM" id="MobiDB-lite"/>
    </source>
</evidence>
<feature type="transmembrane region" description="Helical" evidence="3">
    <location>
        <begin position="7"/>
        <end position="26"/>
    </location>
</feature>
<comment type="caution">
    <text evidence="5">The sequence shown here is derived from an EMBL/GenBank/DDBJ whole genome shotgun (WGS) entry which is preliminary data.</text>
</comment>
<evidence type="ECO:0000313" key="5">
    <source>
        <dbReference type="EMBL" id="MDQ0314513.1"/>
    </source>
</evidence>
<protein>
    <submittedName>
        <fullName evidence="5">HlyD family secretion protein</fullName>
    </submittedName>
</protein>
<reference evidence="5" key="1">
    <citation type="submission" date="2023-07" db="EMBL/GenBank/DDBJ databases">
        <title>Genomic Encyclopedia of Type Strains, Phase IV (KMG-IV): sequencing the most valuable type-strain genomes for metagenomic binning, comparative biology and taxonomic classification.</title>
        <authorList>
            <person name="Goeker M."/>
        </authorList>
    </citation>
    <scope>NUCLEOTIDE SEQUENCE</scope>
    <source>
        <strain evidence="5">DSM 21202</strain>
    </source>
</reference>
<dbReference type="InterPro" id="IPR058625">
    <property type="entry name" value="MdtA-like_BSH"/>
</dbReference>
<dbReference type="Gene3D" id="2.40.50.100">
    <property type="match status" value="1"/>
</dbReference>
<keyword evidence="6" id="KW-1185">Reference proteome</keyword>
<keyword evidence="1" id="KW-0175">Coiled coil</keyword>
<dbReference type="PANTHER" id="PTHR30438:SF2">
    <property type="entry name" value="MEMBRANE PROTEIN"/>
    <property type="match status" value="1"/>
</dbReference>
<sequence length="357" mass="38480">MQHATRNWLLRAVVVAAVVGAGYYLWQTLEGDELPPGFASSNGRIEAVSIDIASKIAGRIETISVDEGDTVEKDEILAKMDTSTLEAQRREAAAELKRAEIAIETANQLVTQRRSEKTAAEALVAQRQSEQNAAQKRLSRTSRLTERGTTSQQALDDDQATFDGARAALSAAQAQVAAADAAISQARSQVVSAQAAVEATKARIERIEADISDSTLRAPRAGRVQYRVAQPGEVIAAGAPVLNMVDLTDVYMNFFLPTSAASVLPLGSEAHLIFDAAPEYVVPATISYVADVAQFTPRTVETDEERLKLVFRVKAQIAPELLEKYVSLVKTGVPGVAYVRTDPGQPWPEALQVKLPE</sequence>
<feature type="coiled-coil region" evidence="1">
    <location>
        <begin position="169"/>
        <end position="210"/>
    </location>
</feature>
<keyword evidence="3" id="KW-0812">Transmembrane</keyword>
<evidence type="ECO:0000256" key="1">
    <source>
        <dbReference type="SAM" id="Coils"/>
    </source>
</evidence>
<feature type="coiled-coil region" evidence="1">
    <location>
        <begin position="82"/>
        <end position="109"/>
    </location>
</feature>
<name>A0AAE3VM03_9HYPH</name>
<dbReference type="EMBL" id="JAUSUL010000001">
    <property type="protein sequence ID" value="MDQ0314513.1"/>
    <property type="molecule type" value="Genomic_DNA"/>
</dbReference>
<gene>
    <name evidence="5" type="ORF">J2S73_000950</name>
</gene>
<dbReference type="PANTHER" id="PTHR30438">
    <property type="entry name" value="36 KDA ANTIGEN-RELATED"/>
    <property type="match status" value="1"/>
</dbReference>
<keyword evidence="3" id="KW-1133">Transmembrane helix</keyword>
<dbReference type="RefSeq" id="WP_306884290.1">
    <property type="nucleotide sequence ID" value="NZ_JAUSUL010000001.1"/>
</dbReference>
<evidence type="ECO:0000256" key="3">
    <source>
        <dbReference type="SAM" id="Phobius"/>
    </source>
</evidence>
<dbReference type="Pfam" id="PF25917">
    <property type="entry name" value="BSH_RND"/>
    <property type="match status" value="1"/>
</dbReference>
<dbReference type="Proteomes" id="UP001229244">
    <property type="component" value="Unassembled WGS sequence"/>
</dbReference>
<keyword evidence="3" id="KW-0472">Membrane</keyword>
<dbReference type="SUPFAM" id="SSF111369">
    <property type="entry name" value="HlyD-like secretion proteins"/>
    <property type="match status" value="2"/>
</dbReference>
<organism evidence="5 6">
    <name type="scientific">Amorphus orientalis</name>
    <dbReference type="NCBI Taxonomy" id="649198"/>
    <lineage>
        <taxon>Bacteria</taxon>
        <taxon>Pseudomonadati</taxon>
        <taxon>Pseudomonadota</taxon>
        <taxon>Alphaproteobacteria</taxon>
        <taxon>Hyphomicrobiales</taxon>
        <taxon>Amorphaceae</taxon>
        <taxon>Amorphus</taxon>
    </lineage>
</organism>
<dbReference type="AlphaFoldDB" id="A0AAE3VM03"/>
<evidence type="ECO:0000313" key="6">
    <source>
        <dbReference type="Proteomes" id="UP001229244"/>
    </source>
</evidence>
<feature type="region of interest" description="Disordered" evidence="2">
    <location>
        <begin position="126"/>
        <end position="153"/>
    </location>
</feature>
<evidence type="ECO:0000259" key="4">
    <source>
        <dbReference type="Pfam" id="PF25917"/>
    </source>
</evidence>
<dbReference type="GO" id="GO:0005886">
    <property type="term" value="C:plasma membrane"/>
    <property type="evidence" value="ECO:0007669"/>
    <property type="project" value="TreeGrafter"/>
</dbReference>
<dbReference type="Gene3D" id="1.10.287.470">
    <property type="entry name" value="Helix hairpin bin"/>
    <property type="match status" value="2"/>
</dbReference>
<proteinExistence type="predicted"/>
<feature type="domain" description="Multidrug resistance protein MdtA-like barrel-sandwich hybrid" evidence="4">
    <location>
        <begin position="50"/>
        <end position="245"/>
    </location>
</feature>
<accession>A0AAE3VM03</accession>
<dbReference type="Gene3D" id="2.40.30.170">
    <property type="match status" value="1"/>
</dbReference>